<evidence type="ECO:0000259" key="2">
    <source>
        <dbReference type="PROSITE" id="PS50404"/>
    </source>
</evidence>
<keyword evidence="1" id="KW-0560">Oxidoreductase</keyword>
<dbReference type="InterPro" id="IPR010987">
    <property type="entry name" value="Glutathione-S-Trfase_C-like"/>
</dbReference>
<evidence type="ECO:0000259" key="3">
    <source>
        <dbReference type="PROSITE" id="PS50405"/>
    </source>
</evidence>
<dbReference type="SFLD" id="SFLDG00358">
    <property type="entry name" value="Main_(cytGST)"/>
    <property type="match status" value="1"/>
</dbReference>
<organism evidence="4">
    <name type="scientific">Phaffia rhodozyma</name>
    <name type="common">Yeast</name>
    <name type="synonym">Xanthophyllomyces dendrorhous</name>
    <dbReference type="NCBI Taxonomy" id="264483"/>
    <lineage>
        <taxon>Eukaryota</taxon>
        <taxon>Fungi</taxon>
        <taxon>Dikarya</taxon>
        <taxon>Basidiomycota</taxon>
        <taxon>Agaricomycotina</taxon>
        <taxon>Tremellomycetes</taxon>
        <taxon>Cystofilobasidiales</taxon>
        <taxon>Mrakiaceae</taxon>
        <taxon>Phaffia</taxon>
    </lineage>
</organism>
<dbReference type="Pfam" id="PF13409">
    <property type="entry name" value="GST_N_2"/>
    <property type="match status" value="1"/>
</dbReference>
<feature type="domain" description="GST C-terminal" evidence="3">
    <location>
        <begin position="111"/>
        <end position="231"/>
    </location>
</feature>
<dbReference type="InterPro" id="IPR004045">
    <property type="entry name" value="Glutathione_S-Trfase_N"/>
</dbReference>
<dbReference type="InterPro" id="IPR040079">
    <property type="entry name" value="Glutathione_S-Trfase"/>
</dbReference>
<sequence>MPLPDAHIHPVATGKAAELVAAHKTPQDLIFHSGWFCPFNQRVWVALEEKGIEYEYREVNPYHKSKDFLAINPKGLVPAIQHHGDALYESSILLEYLDDAFPETKPLLPSDPKKKALARIDIDYFSKKVNPAWFKLLQNQDSSQEASLRADLVDALKELTGRVQGPFYSGDDFGFVDIAVAPFFARLYILEENRGFKQSEVGEKFESWVSSCVNRKSIIDSTSDKEYYAEIYERYLSNQAQSQMAKETRGEKAHT</sequence>
<dbReference type="GO" id="GO:0005737">
    <property type="term" value="C:cytoplasm"/>
    <property type="evidence" value="ECO:0007669"/>
    <property type="project" value="InterPro"/>
</dbReference>
<dbReference type="SUPFAM" id="SSF47616">
    <property type="entry name" value="GST C-terminal domain-like"/>
    <property type="match status" value="1"/>
</dbReference>
<dbReference type="GO" id="GO:0004364">
    <property type="term" value="F:glutathione transferase activity"/>
    <property type="evidence" value="ECO:0007669"/>
    <property type="project" value="InterPro"/>
</dbReference>
<feature type="domain" description="GST N-terminal" evidence="2">
    <location>
        <begin position="27"/>
        <end position="105"/>
    </location>
</feature>
<dbReference type="GO" id="GO:0045174">
    <property type="term" value="F:glutathione dehydrogenase (ascorbate) activity"/>
    <property type="evidence" value="ECO:0007669"/>
    <property type="project" value="UniProtKB-ARBA"/>
</dbReference>
<dbReference type="Pfam" id="PF13410">
    <property type="entry name" value="GST_C_2"/>
    <property type="match status" value="1"/>
</dbReference>
<evidence type="ECO:0000313" key="4">
    <source>
        <dbReference type="EMBL" id="CED84382.1"/>
    </source>
</evidence>
<name>A0A0F7SQA3_PHARH</name>
<dbReference type="CDD" id="cd00570">
    <property type="entry name" value="GST_N_family"/>
    <property type="match status" value="1"/>
</dbReference>
<dbReference type="InterPro" id="IPR036282">
    <property type="entry name" value="Glutathione-S-Trfase_C_sf"/>
</dbReference>
<dbReference type="PANTHER" id="PTHR43968">
    <property type="match status" value="1"/>
</dbReference>
<dbReference type="EMBL" id="LN483166">
    <property type="protein sequence ID" value="CED84382.1"/>
    <property type="molecule type" value="Genomic_DNA"/>
</dbReference>
<dbReference type="PANTHER" id="PTHR43968:SF6">
    <property type="entry name" value="GLUTATHIONE S-TRANSFERASE OMEGA"/>
    <property type="match status" value="1"/>
</dbReference>
<dbReference type="SUPFAM" id="SSF52833">
    <property type="entry name" value="Thioredoxin-like"/>
    <property type="match status" value="1"/>
</dbReference>
<dbReference type="SFLD" id="SFLDS00019">
    <property type="entry name" value="Glutathione_Transferase_(cytos"/>
    <property type="match status" value="1"/>
</dbReference>
<dbReference type="PROSITE" id="PS50404">
    <property type="entry name" value="GST_NTER"/>
    <property type="match status" value="1"/>
</dbReference>
<dbReference type="PROSITE" id="PS50405">
    <property type="entry name" value="GST_CTER"/>
    <property type="match status" value="1"/>
</dbReference>
<dbReference type="InterPro" id="IPR036249">
    <property type="entry name" value="Thioredoxin-like_sf"/>
</dbReference>
<dbReference type="AlphaFoldDB" id="A0A0F7SQA3"/>
<dbReference type="Gene3D" id="1.20.1050.10">
    <property type="match status" value="1"/>
</dbReference>
<proteinExistence type="predicted"/>
<evidence type="ECO:0000256" key="1">
    <source>
        <dbReference type="ARBA" id="ARBA00023002"/>
    </source>
</evidence>
<dbReference type="Gene3D" id="3.40.30.10">
    <property type="entry name" value="Glutaredoxin"/>
    <property type="match status" value="1"/>
</dbReference>
<keyword evidence="4" id="KW-0808">Transferase</keyword>
<dbReference type="PRINTS" id="PR01625">
    <property type="entry name" value="GSTRNSFRASEO"/>
</dbReference>
<dbReference type="InterPro" id="IPR005442">
    <property type="entry name" value="GST_omega"/>
</dbReference>
<dbReference type="InterPro" id="IPR050983">
    <property type="entry name" value="GST_Omega/HSP26"/>
</dbReference>
<accession>A0A0F7SQA3</accession>
<protein>
    <submittedName>
        <fullName evidence="4">Glutathione-s-transferase</fullName>
    </submittedName>
</protein>
<reference evidence="4" key="1">
    <citation type="submission" date="2014-08" db="EMBL/GenBank/DDBJ databases">
        <authorList>
            <person name="Sharma Rahul"/>
            <person name="Thines Marco"/>
        </authorList>
    </citation>
    <scope>NUCLEOTIDE SEQUENCE</scope>
</reference>